<reference evidence="3" key="1">
    <citation type="submission" date="2020-06" db="EMBL/GenBank/DDBJ databases">
        <title>Characterization of fructooligosaccharide metabolism and fructooligosaccharide-degrading enzymes in human commensal butyrate producers.</title>
        <authorList>
            <person name="Tanno H."/>
            <person name="Fujii T."/>
            <person name="Hirano K."/>
            <person name="Maeno S."/>
            <person name="Tonozuka T."/>
            <person name="Sakamoto M."/>
            <person name="Ohkuma M."/>
            <person name="Tochio T."/>
            <person name="Endo A."/>
        </authorList>
    </citation>
    <scope>NUCLEOTIDE SEQUENCE</scope>
    <source>
        <strain evidence="3">JCM 17466</strain>
    </source>
</reference>
<dbReference type="InterPro" id="IPR013785">
    <property type="entry name" value="Aldolase_TIM"/>
</dbReference>
<dbReference type="Gene3D" id="3.20.20.70">
    <property type="entry name" value="Aldolase class I"/>
    <property type="match status" value="1"/>
</dbReference>
<evidence type="ECO:0000313" key="3">
    <source>
        <dbReference type="EMBL" id="GFO86705.1"/>
    </source>
</evidence>
<evidence type="ECO:0000256" key="1">
    <source>
        <dbReference type="ARBA" id="ARBA00004496"/>
    </source>
</evidence>
<sequence length="227" mass="24454">MLILIDDADLTKIEELYNMYPYDGVTTNPTILSKTGNPNPMDQLKKIRALIPSDAMLHAQVLSTEADDMVKEAKHMVSVLGENTYIKVPVTANGLKAISILSKEGINVTATAIYGVLPAFMAAKAGAKFLAPYVNRLDNLGYDGVQIAKDIHTMVKSAGYEAEVLGASFKNSQQVLEMGKFGIGSVTVNPDTLKALAFNGVAETAVKDFIHDFEGCCGEGKTMLDFE</sequence>
<dbReference type="InterPro" id="IPR033919">
    <property type="entry name" value="TSA/FSA_arc/bac"/>
</dbReference>
<dbReference type="InterPro" id="IPR001585">
    <property type="entry name" value="TAL/FSA"/>
</dbReference>
<dbReference type="EMBL" id="BLYI01000070">
    <property type="protein sequence ID" value="GFO86705.1"/>
    <property type="molecule type" value="Genomic_DNA"/>
</dbReference>
<keyword evidence="4" id="KW-1185">Reference proteome</keyword>
<dbReference type="PROSITE" id="PS01054">
    <property type="entry name" value="TRANSALDOLASE_1"/>
    <property type="match status" value="1"/>
</dbReference>
<gene>
    <name evidence="3" type="ORF">ANBU17_30520</name>
</gene>
<comment type="caution">
    <text evidence="3">The sequence shown here is derived from an EMBL/GenBank/DDBJ whole genome shotgun (WGS) entry which is preliminary data.</text>
</comment>
<protein>
    <submittedName>
        <fullName evidence="3">Transaldolase</fullName>
    </submittedName>
</protein>
<dbReference type="CDD" id="cd00956">
    <property type="entry name" value="Transaldolase_FSA"/>
    <property type="match status" value="1"/>
</dbReference>
<dbReference type="PANTHER" id="PTHR10683">
    <property type="entry name" value="TRANSALDOLASE"/>
    <property type="match status" value="1"/>
</dbReference>
<evidence type="ECO:0000313" key="4">
    <source>
        <dbReference type="Proteomes" id="UP000613208"/>
    </source>
</evidence>
<dbReference type="InterPro" id="IPR018225">
    <property type="entry name" value="Transaldolase_AS"/>
</dbReference>
<dbReference type="RefSeq" id="WP_201312345.1">
    <property type="nucleotide sequence ID" value="NZ_BLYI01000070.1"/>
</dbReference>
<dbReference type="GO" id="GO:0005737">
    <property type="term" value="C:cytoplasm"/>
    <property type="evidence" value="ECO:0007669"/>
    <property type="project" value="UniProtKB-SubCell"/>
</dbReference>
<accession>A0A916QCG0</accession>
<keyword evidence="2" id="KW-0704">Schiff base</keyword>
<dbReference type="GO" id="GO:0005975">
    <property type="term" value="P:carbohydrate metabolic process"/>
    <property type="evidence" value="ECO:0007669"/>
    <property type="project" value="InterPro"/>
</dbReference>
<dbReference type="SUPFAM" id="SSF51569">
    <property type="entry name" value="Aldolase"/>
    <property type="match status" value="1"/>
</dbReference>
<organism evidence="3 4">
    <name type="scientific">Anaerostipes butyraticus</name>
    <dbReference type="NCBI Taxonomy" id="645466"/>
    <lineage>
        <taxon>Bacteria</taxon>
        <taxon>Bacillati</taxon>
        <taxon>Bacillota</taxon>
        <taxon>Clostridia</taxon>
        <taxon>Lachnospirales</taxon>
        <taxon>Lachnospiraceae</taxon>
        <taxon>Anaerostipes</taxon>
    </lineage>
</organism>
<evidence type="ECO:0000256" key="2">
    <source>
        <dbReference type="ARBA" id="ARBA00023270"/>
    </source>
</evidence>
<name>A0A916QCG0_9FIRM</name>
<dbReference type="GO" id="GO:0016832">
    <property type="term" value="F:aldehyde-lyase activity"/>
    <property type="evidence" value="ECO:0007669"/>
    <property type="project" value="InterPro"/>
</dbReference>
<comment type="subcellular location">
    <subcellularLocation>
        <location evidence="1">Cytoplasm</location>
    </subcellularLocation>
</comment>
<dbReference type="AlphaFoldDB" id="A0A916QCG0"/>
<proteinExistence type="predicted"/>
<dbReference type="PANTHER" id="PTHR10683:SF36">
    <property type="entry name" value="TRANSALDOLASE"/>
    <property type="match status" value="1"/>
</dbReference>
<dbReference type="Proteomes" id="UP000613208">
    <property type="component" value="Unassembled WGS sequence"/>
</dbReference>
<dbReference type="Pfam" id="PF00923">
    <property type="entry name" value="TAL_FSA"/>
    <property type="match status" value="1"/>
</dbReference>